<reference evidence="3 4" key="1">
    <citation type="journal article" date="2016" name="Mol. Biol. Evol.">
        <title>Comparative Genomics of Early-Diverging Mushroom-Forming Fungi Provides Insights into the Origins of Lignocellulose Decay Capabilities.</title>
        <authorList>
            <person name="Nagy L.G."/>
            <person name="Riley R."/>
            <person name="Tritt A."/>
            <person name="Adam C."/>
            <person name="Daum C."/>
            <person name="Floudas D."/>
            <person name="Sun H."/>
            <person name="Yadav J.S."/>
            <person name="Pangilinan J."/>
            <person name="Larsson K.H."/>
            <person name="Matsuura K."/>
            <person name="Barry K."/>
            <person name="Labutti K."/>
            <person name="Kuo R."/>
            <person name="Ohm R.A."/>
            <person name="Bhattacharya S.S."/>
            <person name="Shirouzu T."/>
            <person name="Yoshinaga Y."/>
            <person name="Martin F.M."/>
            <person name="Grigoriev I.V."/>
            <person name="Hibbett D.S."/>
        </authorList>
    </citation>
    <scope>NUCLEOTIDE SEQUENCE [LARGE SCALE GENOMIC DNA]</scope>
    <source>
        <strain evidence="3 4">93-53</strain>
    </source>
</reference>
<feature type="region of interest" description="Disordered" evidence="1">
    <location>
        <begin position="402"/>
        <end position="453"/>
    </location>
</feature>
<feature type="compositionally biased region" description="Basic and acidic residues" evidence="1">
    <location>
        <begin position="302"/>
        <end position="316"/>
    </location>
</feature>
<feature type="region of interest" description="Disordered" evidence="1">
    <location>
        <begin position="302"/>
        <end position="326"/>
    </location>
</feature>
<protein>
    <submittedName>
        <fullName evidence="3">Uncharacterized protein</fullName>
    </submittedName>
</protein>
<organism evidence="3 4">
    <name type="scientific">Laetiporus sulphureus 93-53</name>
    <dbReference type="NCBI Taxonomy" id="1314785"/>
    <lineage>
        <taxon>Eukaryota</taxon>
        <taxon>Fungi</taxon>
        <taxon>Dikarya</taxon>
        <taxon>Basidiomycota</taxon>
        <taxon>Agaricomycotina</taxon>
        <taxon>Agaricomycetes</taxon>
        <taxon>Polyporales</taxon>
        <taxon>Laetiporus</taxon>
    </lineage>
</organism>
<dbReference type="AlphaFoldDB" id="A0A165FNB5"/>
<dbReference type="GeneID" id="63829252"/>
<dbReference type="InParanoid" id="A0A165FNB5"/>
<feature type="transmembrane region" description="Helical" evidence="2">
    <location>
        <begin position="114"/>
        <end position="137"/>
    </location>
</feature>
<dbReference type="EMBL" id="KV427612">
    <property type="protein sequence ID" value="KZT09225.1"/>
    <property type="molecule type" value="Genomic_DNA"/>
</dbReference>
<evidence type="ECO:0000256" key="2">
    <source>
        <dbReference type="SAM" id="Phobius"/>
    </source>
</evidence>
<keyword evidence="2" id="KW-1133">Transmembrane helix</keyword>
<accession>A0A165FNB5</accession>
<keyword evidence="2" id="KW-0472">Membrane</keyword>
<feature type="compositionally biased region" description="Polar residues" evidence="1">
    <location>
        <begin position="88"/>
        <end position="97"/>
    </location>
</feature>
<gene>
    <name evidence="3" type="ORF">LAESUDRAFT_756867</name>
</gene>
<keyword evidence="4" id="KW-1185">Reference proteome</keyword>
<dbReference type="STRING" id="1314785.A0A165FNB5"/>
<feature type="compositionally biased region" description="Low complexity" evidence="1">
    <location>
        <begin position="1"/>
        <end position="13"/>
    </location>
</feature>
<dbReference type="Proteomes" id="UP000076871">
    <property type="component" value="Unassembled WGS sequence"/>
</dbReference>
<evidence type="ECO:0000313" key="3">
    <source>
        <dbReference type="EMBL" id="KZT09225.1"/>
    </source>
</evidence>
<dbReference type="RefSeq" id="XP_040766965.1">
    <property type="nucleotide sequence ID" value="XM_040912224.1"/>
</dbReference>
<feature type="compositionally biased region" description="Basic and acidic residues" evidence="1">
    <location>
        <begin position="19"/>
        <end position="30"/>
    </location>
</feature>
<keyword evidence="2" id="KW-0812">Transmembrane</keyword>
<dbReference type="OrthoDB" id="2596855at2759"/>
<feature type="transmembrane region" description="Helical" evidence="2">
    <location>
        <begin position="164"/>
        <end position="188"/>
    </location>
</feature>
<evidence type="ECO:0000313" key="4">
    <source>
        <dbReference type="Proteomes" id="UP000076871"/>
    </source>
</evidence>
<feature type="region of interest" description="Disordered" evidence="1">
    <location>
        <begin position="1"/>
        <end position="102"/>
    </location>
</feature>
<sequence>MATAGPQQVQPQAGPLPPKRGEIGYREDVHGATQDLGEGRSNAESSSPLPARHPADTPLPPIPSHSTSAGPGPAAPTNPPASGGDVNPNATSNSTPHSVPKHCKRVPTVAGLRVSTLAVFIFEILVLAGTITGWAVLIQRMQSSQSTSTSSMNKQNSQGGQGGLAMGSALIFVYVAFAIMTLVQIIILERTVFRLRAERYAHMHPGEILPTSQRRAPAHTGMALVPWNRPSLPTYAAALAQSGVSTGDVEDNIIAVPPPPAYGDTRASTLLLAGARPERLRAQRLRESAGSVMSWTHIRRASRESEASRATGDRPKSYMSTDPEWEERMDAQRAVRLEETLAKLEEGDVTDATGGWRASRLRWDMPDAYVDSVPSHFREELEAGILEARGRYMCRRTRRAAELDDQREAPNAVHGEGNYQRLGSDFVPPKSAAFPPTCRPHAAHNTRLSDHVK</sequence>
<evidence type="ECO:0000256" key="1">
    <source>
        <dbReference type="SAM" id="MobiDB-lite"/>
    </source>
</evidence>
<name>A0A165FNB5_9APHY</name>
<proteinExistence type="predicted"/>